<feature type="transmembrane region" description="Helical" evidence="2">
    <location>
        <begin position="246"/>
        <end position="266"/>
    </location>
</feature>
<keyword evidence="2" id="KW-1133">Transmembrane helix</keyword>
<dbReference type="AlphaFoldDB" id="A0ABD5NMH9"/>
<comment type="caution">
    <text evidence="3">The sequence shown here is derived from an EMBL/GenBank/DDBJ whole genome shotgun (WGS) entry which is preliminary data.</text>
</comment>
<keyword evidence="4" id="KW-1185">Reference proteome</keyword>
<name>A0ABD5NMH9_9EURY</name>
<proteinExistence type="predicted"/>
<feature type="compositionally biased region" description="Acidic residues" evidence="1">
    <location>
        <begin position="449"/>
        <end position="482"/>
    </location>
</feature>
<feature type="region of interest" description="Disordered" evidence="1">
    <location>
        <begin position="439"/>
        <end position="482"/>
    </location>
</feature>
<organism evidence="3 4">
    <name type="scientific">Halovivax cerinus</name>
    <dbReference type="NCBI Taxonomy" id="1487865"/>
    <lineage>
        <taxon>Archaea</taxon>
        <taxon>Methanobacteriati</taxon>
        <taxon>Methanobacteriota</taxon>
        <taxon>Stenosarchaea group</taxon>
        <taxon>Halobacteria</taxon>
        <taxon>Halobacteriales</taxon>
        <taxon>Natrialbaceae</taxon>
        <taxon>Halovivax</taxon>
    </lineage>
</organism>
<dbReference type="EMBL" id="JBHSAQ010000002">
    <property type="protein sequence ID" value="MFC3957878.1"/>
    <property type="molecule type" value="Genomic_DNA"/>
</dbReference>
<evidence type="ECO:0000313" key="3">
    <source>
        <dbReference type="EMBL" id="MFC3957878.1"/>
    </source>
</evidence>
<keyword evidence="2" id="KW-0472">Membrane</keyword>
<sequence length="482" mass="51812">MFSNPSLTDTELPTRRFVLSLVATLAVVGLVAMPIAAQSTNETDETRTIYDFDESPIELVDVEFDDDTAYVTLRTDERAPVTVSDAGFSGHGSFDVQTHSIAPGTETIEVRLKDNEEVGISTPQDGFRYQGDTALLDVIQGAPTTTLVAWALISGVGGSVIALAISVAILRRSHENNYRELTSREKIRIEENPVEGWVDTLKRAIVRNRFALVALGLLAMYAALSLVGVVPGVVEIWDGLTNGARIVVVGVIVATVVSFLPVFALATRLWDPAKEFVVSADARDILDEALGSKGGLGELIEAAQNGEIEPDETLVGLSIYSGPPERIAEMQIDGAAADSTAPGGPVHIVEDFDPRRNRARGTWPGTANDVEIIAARSAIDGNREILRDESAMLRSLLSALPAIQTAADTGAVRAIDRELRQTLAVDGSPVDGIMRRASRGTRFEGFYDGPDDAEDQLAYEESDDDRDDQDADETDAETEASD</sequence>
<evidence type="ECO:0008006" key="5">
    <source>
        <dbReference type="Google" id="ProtNLM"/>
    </source>
</evidence>
<keyword evidence="2" id="KW-0812">Transmembrane</keyword>
<evidence type="ECO:0000313" key="4">
    <source>
        <dbReference type="Proteomes" id="UP001595846"/>
    </source>
</evidence>
<feature type="transmembrane region" description="Helical" evidence="2">
    <location>
        <begin position="210"/>
        <end position="234"/>
    </location>
</feature>
<evidence type="ECO:0000256" key="2">
    <source>
        <dbReference type="SAM" id="Phobius"/>
    </source>
</evidence>
<accession>A0ABD5NMH9</accession>
<reference evidence="3 4" key="1">
    <citation type="journal article" date="2019" name="Int. J. Syst. Evol. Microbiol.">
        <title>The Global Catalogue of Microorganisms (GCM) 10K type strain sequencing project: providing services to taxonomists for standard genome sequencing and annotation.</title>
        <authorList>
            <consortium name="The Broad Institute Genomics Platform"/>
            <consortium name="The Broad Institute Genome Sequencing Center for Infectious Disease"/>
            <person name="Wu L."/>
            <person name="Ma J."/>
        </authorList>
    </citation>
    <scope>NUCLEOTIDE SEQUENCE [LARGE SCALE GENOMIC DNA]</scope>
    <source>
        <strain evidence="3 4">IBRC-M 10256</strain>
    </source>
</reference>
<dbReference type="InterPro" id="IPR058376">
    <property type="entry name" value="DUF8063"/>
</dbReference>
<dbReference type="Pfam" id="PF26259">
    <property type="entry name" value="DUF8063"/>
    <property type="match status" value="1"/>
</dbReference>
<evidence type="ECO:0000256" key="1">
    <source>
        <dbReference type="SAM" id="MobiDB-lite"/>
    </source>
</evidence>
<dbReference type="Proteomes" id="UP001595846">
    <property type="component" value="Unassembled WGS sequence"/>
</dbReference>
<protein>
    <recommendedName>
        <fullName evidence="5">DUF2207 domain-containing protein</fullName>
    </recommendedName>
</protein>
<feature type="transmembrane region" description="Helical" evidence="2">
    <location>
        <begin position="147"/>
        <end position="170"/>
    </location>
</feature>
<gene>
    <name evidence="3" type="ORF">ACFOUR_05765</name>
</gene>
<feature type="transmembrane region" description="Helical" evidence="2">
    <location>
        <begin position="17"/>
        <end position="37"/>
    </location>
</feature>
<dbReference type="RefSeq" id="WP_382274030.1">
    <property type="nucleotide sequence ID" value="NZ_JBHSAQ010000002.1"/>
</dbReference>